<sequence>MIPPLELMSKLGLKSGDKLWLINAPREMAEELAAGAEVEMVHEKDEYNGVIAYVASAEELDLLAPRILSELPEDGLLWISVAGNDWDALTKAGWRPTEKIDIGDQRSLQRFAR</sequence>
<evidence type="ECO:0008006" key="3">
    <source>
        <dbReference type="Google" id="ProtNLM"/>
    </source>
</evidence>
<dbReference type="EMBL" id="JAALFG010000002">
    <property type="protein sequence ID" value="NGP17668.1"/>
    <property type="molecule type" value="Genomic_DNA"/>
</dbReference>
<proteinExistence type="predicted"/>
<protein>
    <recommendedName>
        <fullName evidence="3">DUF3052 domain-containing protein</fullName>
    </recommendedName>
</protein>
<keyword evidence="2" id="KW-1185">Reference proteome</keyword>
<name>A0A6M1SKD5_9HYPH</name>
<reference evidence="1 2" key="2">
    <citation type="submission" date="2020-03" db="EMBL/GenBank/DDBJ databases">
        <title>Devosia chinhatensis sp. nov., isolated from a hexachlorocyclohexane (HCH) dump site in India.</title>
        <authorList>
            <person name="Kumar M."/>
            <person name="Lal R."/>
        </authorList>
    </citation>
    <scope>NUCLEOTIDE SEQUENCE [LARGE SCALE GENOMIC DNA]</scope>
    <source>
        <strain evidence="1 2">H239</strain>
    </source>
</reference>
<reference evidence="1 2" key="1">
    <citation type="submission" date="2020-02" db="EMBL/GenBank/DDBJ databases">
        <authorList>
            <person name="Khan S.A."/>
            <person name="Jeon C.O."/>
            <person name="Chun B.H."/>
        </authorList>
    </citation>
    <scope>NUCLEOTIDE SEQUENCE [LARGE SCALE GENOMIC DNA]</scope>
    <source>
        <strain evidence="1 2">H239</strain>
    </source>
</reference>
<comment type="caution">
    <text evidence="1">The sequence shown here is derived from an EMBL/GenBank/DDBJ whole genome shotgun (WGS) entry which is preliminary data.</text>
</comment>
<evidence type="ECO:0000313" key="2">
    <source>
        <dbReference type="Proteomes" id="UP000474802"/>
    </source>
</evidence>
<gene>
    <name evidence="1" type="ORF">G5575_08330</name>
</gene>
<evidence type="ECO:0000313" key="1">
    <source>
        <dbReference type="EMBL" id="NGP17668.1"/>
    </source>
</evidence>
<accession>A0A6M1SKD5</accession>
<dbReference type="Proteomes" id="UP000474802">
    <property type="component" value="Unassembled WGS sequence"/>
</dbReference>
<dbReference type="RefSeq" id="WP_164533932.1">
    <property type="nucleotide sequence ID" value="NZ_JAALFG010000002.1"/>
</dbReference>
<organism evidence="1 2">
    <name type="scientific">Devosia aurantiaca</name>
    <dbReference type="NCBI Taxonomy" id="2714858"/>
    <lineage>
        <taxon>Bacteria</taxon>
        <taxon>Pseudomonadati</taxon>
        <taxon>Pseudomonadota</taxon>
        <taxon>Alphaproteobacteria</taxon>
        <taxon>Hyphomicrobiales</taxon>
        <taxon>Devosiaceae</taxon>
        <taxon>Devosia</taxon>
    </lineage>
</organism>
<dbReference type="AlphaFoldDB" id="A0A6M1SKD5"/>